<sequence length="334" mass="39152">MNCRNIREQTPLWRKLWLNVMPQDAADLPLPVVYDAAVFPWLAATRTSEPPAHTITTDEQVNKLQAYWGMPRRIRLDFATIRQGVCNICGNNSDELLIQMLVKNYGVNYDRWRHPLTPHRLQIKNSKGFEPVITQPGGLLWRDWLGLSQENPTEKNTEYPAQVIKVFNARELRNIKVGLWGFGADFKKMKIRCWYEHHFPLLMTENLIPDLRKAVQTAARLLSLLRSALKEAWFEDARGDFSFIDIDFWNLTQGRFLNLIHDLENGHKPDERLNKWQRELWLFTRCYFDDHVFTNPYESSDLERIMTARKKYFTSSAEKQSAKAAKAKKQEAAE</sequence>
<feature type="compositionally biased region" description="Low complexity" evidence="1">
    <location>
        <begin position="315"/>
        <end position="324"/>
    </location>
</feature>
<dbReference type="InterPro" id="IPR013381">
    <property type="entry name" value="CRISPR-assoc_prot_Cse1"/>
</dbReference>
<accession>G5LSZ2</accession>
<proteinExistence type="predicted"/>
<protein>
    <submittedName>
        <fullName evidence="2">CRISPR-associated protein Cse1</fullName>
    </submittedName>
</protein>
<dbReference type="EMBL" id="AFCJ01001819">
    <property type="protein sequence ID" value="EHC33912.1"/>
    <property type="molecule type" value="Genomic_DNA"/>
</dbReference>
<reference evidence="2 3" key="1">
    <citation type="journal article" date="2011" name="BMC Genomics">
        <title>Genome sequencing reveals diversification of virulence factor content and possible host adaptation in distinct subpopulations of Salmonella enterica.</title>
        <authorList>
            <person name="den Bakker H.C."/>
            <person name="Moreno Switt A.I."/>
            <person name="Govoni G."/>
            <person name="Cummings C.A."/>
            <person name="Ranieri M.L."/>
            <person name="Degoricija L."/>
            <person name="Hoelzer K."/>
            <person name="Rodriguez-Rivera L.D."/>
            <person name="Brown S."/>
            <person name="Bolchacova E."/>
            <person name="Furtado M.R."/>
            <person name="Wiedmann M."/>
        </authorList>
    </citation>
    <scope>NUCLEOTIDE SEQUENCE [LARGE SCALE GENOMIC DNA]</scope>
    <source>
        <strain evidence="2 3">R6-377</strain>
    </source>
</reference>
<evidence type="ECO:0000313" key="2">
    <source>
        <dbReference type="EMBL" id="EHC33912.1"/>
    </source>
</evidence>
<dbReference type="NCBIfam" id="TIGR02547">
    <property type="entry name" value="casA_cse1"/>
    <property type="match status" value="1"/>
</dbReference>
<dbReference type="Pfam" id="PF09481">
    <property type="entry name" value="CRISPR_Cse1"/>
    <property type="match status" value="1"/>
</dbReference>
<evidence type="ECO:0000256" key="1">
    <source>
        <dbReference type="SAM" id="MobiDB-lite"/>
    </source>
</evidence>
<evidence type="ECO:0000313" key="3">
    <source>
        <dbReference type="Proteomes" id="UP000004642"/>
    </source>
</evidence>
<dbReference type="AlphaFoldDB" id="G5LSZ2"/>
<gene>
    <name evidence="2" type="ORF">LTSEALA_4194</name>
</gene>
<comment type="caution">
    <text evidence="2">The sequence shown here is derived from an EMBL/GenBank/DDBJ whole genome shotgun (WGS) entry which is preliminary data.</text>
</comment>
<feature type="region of interest" description="Disordered" evidence="1">
    <location>
        <begin position="314"/>
        <end position="334"/>
    </location>
</feature>
<name>G5LSZ2_SALET</name>
<dbReference type="PATRIC" id="fig|913241.3.peg.3169"/>
<organism evidence="2 3">
    <name type="scientific">Salmonella enterica subsp. enterica serovar Alachua str. R6-377</name>
    <dbReference type="NCBI Taxonomy" id="913241"/>
    <lineage>
        <taxon>Bacteria</taxon>
        <taxon>Pseudomonadati</taxon>
        <taxon>Pseudomonadota</taxon>
        <taxon>Gammaproteobacteria</taxon>
        <taxon>Enterobacterales</taxon>
        <taxon>Enterobacteriaceae</taxon>
        <taxon>Salmonella</taxon>
    </lineage>
</organism>
<dbReference type="Proteomes" id="UP000004642">
    <property type="component" value="Unassembled WGS sequence"/>
</dbReference>